<reference evidence="1" key="1">
    <citation type="journal article" date="2014" name="Front. Microbiol.">
        <title>High frequency of phylogenetically diverse reductive dehalogenase-homologous genes in deep subseafloor sedimentary metagenomes.</title>
        <authorList>
            <person name="Kawai M."/>
            <person name="Futagami T."/>
            <person name="Toyoda A."/>
            <person name="Takaki Y."/>
            <person name="Nishi S."/>
            <person name="Hori S."/>
            <person name="Arai W."/>
            <person name="Tsubouchi T."/>
            <person name="Morono Y."/>
            <person name="Uchiyama I."/>
            <person name="Ito T."/>
            <person name="Fujiyama A."/>
            <person name="Inagaki F."/>
            <person name="Takami H."/>
        </authorList>
    </citation>
    <scope>NUCLEOTIDE SEQUENCE</scope>
    <source>
        <strain evidence="1">Expedition CK06-06</strain>
    </source>
</reference>
<dbReference type="AlphaFoldDB" id="X1PEU8"/>
<accession>X1PEU8</accession>
<dbReference type="EMBL" id="BARV01033828">
    <property type="protein sequence ID" value="GAI54373.1"/>
    <property type="molecule type" value="Genomic_DNA"/>
</dbReference>
<proteinExistence type="predicted"/>
<protein>
    <submittedName>
        <fullName evidence="1">Uncharacterized protein</fullName>
    </submittedName>
</protein>
<organism evidence="1">
    <name type="scientific">marine sediment metagenome</name>
    <dbReference type="NCBI Taxonomy" id="412755"/>
    <lineage>
        <taxon>unclassified sequences</taxon>
        <taxon>metagenomes</taxon>
        <taxon>ecological metagenomes</taxon>
    </lineage>
</organism>
<name>X1PEU8_9ZZZZ</name>
<evidence type="ECO:0000313" key="1">
    <source>
        <dbReference type="EMBL" id="GAI54373.1"/>
    </source>
</evidence>
<comment type="caution">
    <text evidence="1">The sequence shown here is derived from an EMBL/GenBank/DDBJ whole genome shotgun (WGS) entry which is preliminary data.</text>
</comment>
<feature type="non-terminal residue" evidence="1">
    <location>
        <position position="1"/>
    </location>
</feature>
<gene>
    <name evidence="1" type="ORF">S06H3_53109</name>
</gene>
<sequence>TSSTGIFEEKCFLYIFRADMHDTQNADKVSKINSSLERVKVPLYEVIGGGIDGYDNTVGAKRYAS</sequence>